<evidence type="ECO:0000313" key="1">
    <source>
        <dbReference type="EMBL" id="UUO18094.1"/>
    </source>
</evidence>
<organism evidence="1 2">
    <name type="scientific">Dolichospermum heterosporum TAC447</name>
    <dbReference type="NCBI Taxonomy" id="747523"/>
    <lineage>
        <taxon>Bacteria</taxon>
        <taxon>Bacillati</taxon>
        <taxon>Cyanobacteriota</taxon>
        <taxon>Cyanophyceae</taxon>
        <taxon>Nostocales</taxon>
        <taxon>Aphanizomenonaceae</taxon>
        <taxon>Dolichospermum</taxon>
        <taxon>Dolichospermum heterosporum</taxon>
    </lineage>
</organism>
<sequence>MSSPAITTVVKMMESLPQDLQDTIAEHLKEYLADLQSKKQFIMIAGIPENSKSNFFEEFVTPVNKKPTLSESIAQFRQELIDEEIEINPDEVWENIRNYVPGREVIWCFAFY</sequence>
<dbReference type="EMBL" id="CP099464">
    <property type="protein sequence ID" value="UUO18094.1"/>
    <property type="molecule type" value="Genomic_DNA"/>
</dbReference>
<evidence type="ECO:0000313" key="2">
    <source>
        <dbReference type="Proteomes" id="UP001057561"/>
    </source>
</evidence>
<keyword evidence="2" id="KW-1185">Reference proteome</keyword>
<name>A0ABY5M4F4_9CYAN</name>
<gene>
    <name evidence="1" type="ORF">NG743_08560</name>
</gene>
<protein>
    <submittedName>
        <fullName evidence="1">Uncharacterized protein</fullName>
    </submittedName>
</protein>
<dbReference type="Proteomes" id="UP001057561">
    <property type="component" value="Chromosome"/>
</dbReference>
<proteinExistence type="predicted"/>
<accession>A0ABY5M4F4</accession>
<dbReference type="RefSeq" id="WP_035083192.1">
    <property type="nucleotide sequence ID" value="NZ_CP099464.1"/>
</dbReference>
<reference evidence="1" key="1">
    <citation type="submission" date="2022-06" db="EMBL/GenBank/DDBJ databases">
        <title>Nostosin G and Spiroidesin B from the Cyanobacterium Dolichospermum sp. NIES-1697.</title>
        <authorList>
            <person name="Phan C.-S."/>
            <person name="Mehjabin J.J."/>
            <person name="Anas A.R.J."/>
            <person name="Hayasaka M."/>
            <person name="Onoki R."/>
            <person name="Wang J."/>
            <person name="Umezawa T."/>
            <person name="Washio K."/>
            <person name="Morikawa M."/>
            <person name="Okino T."/>
        </authorList>
    </citation>
    <scope>NUCLEOTIDE SEQUENCE</scope>
    <source>
        <strain evidence="1">NIES-1697</strain>
    </source>
</reference>